<feature type="compositionally biased region" description="Basic and acidic residues" evidence="2">
    <location>
        <begin position="185"/>
        <end position="194"/>
    </location>
</feature>
<evidence type="ECO:0000313" key="4">
    <source>
        <dbReference type="Proteomes" id="UP000541444"/>
    </source>
</evidence>
<sequence>MSRITKWKPEKAKVKVVFRLQFHATLGSSRSSLLGEANINLADYGDASNPSSVTLPLQGCNYGTLLHVTVQLLTSKTGFREFEQQRVSRERGLQIAANSNVNGTPGDASESASDQRDKVNARVRFKSESKELPSLEENVELNGDYAESATGVDDSSNTSESYCAEKHDSSTHEIESLKSTISGAERSDPSDHRLLTHGSNEWVQGWSSDYSIDNDLAAAYEENSRLRGSLEVAETSILELKLEVNSLRSQADALGVETQKFTQLLSLEVVSGEELAKEVSLLKSECKKFKDDFEHLKHSKSSPRVDSTSSFRHRICDLEVELEESKAERISLIRKMNEMESYYEGLINDLEETQKQMMGELQNLKYEHSSCLYTISSCESQMEKMHENMNNQLLRFSEDRCHLESLNKELEGRAMAAETTLKGARWNYSIAVDHLQKDLELLSLQVMSMFETNENLIRQAFADTSQSYFQDYVEENSEADHSYLHKKIESVVTPRQVFSLQKVVEAKKNVGIHGKLNLEKEAHEVLNAPDLSICLRGQFPGMVSQSKLVSLEYGTVELSEMLVLNIYSDVFSKVLQESLLEAIRGAVIMEEKIGELAQLLAHSIESKELLMLEVKAEREHKTDYVTKCNKLTIENQFFEEKLKGTADENYFLKEKVTDLEKMILEYKRETVEKRSLQTEVRSLQKELKTLKEDFDEHSSIKQNLEKTLSSMIVKLGYLWSTLVSYDEKDDVPFLQSEPFHQISDHTNFMSNILQLDVLHKKVYETILQVSEVKKGLKEQRDVARDRLSSAESEILFMKQKYESDIQNMATKLDVSNALADKLHIELKKVSDKLPICSEAEERCVEHFKEISSKLGLLEAELQDVTSENKDLAKKVIALESVNEELENTKSTLINSAQENQFLLISLQASSEESMNLDELQKKTHEKILRLTEENKDLENERDVGRGILSSVESKVLTMKKKYESEIQTMVIKLEVSNTLVDKLQIELKDVADKLTVTLEAEERCVEQFKEISSKFSLLEVVLQQVTFENMDLARKLVALESVNEELETAKLTIAKSEQENQALFMSLQVRNEESTNLDELQKKLYEKILQLSEEKKELEKQRDVARGDIQNMATKLYVSDALVVKLQLELKNVVDKFTFSSEIEERYEDLIKNITSKLAVLEVEAQHVTTENKDLAQKLVDLECVNEELEKAKFTIVNSSRENQALLLSLQAGYEESVNLSKELSCTKENLEYTRGDLHCERNLRVELEGRITDLISQLNAKNGQLLFFENERTELANLKQLVSDLELDKSKVWHLLVHAEENLRKADKNASSLSLQVTDLESHLAGTHESLLASDTELVFTRNQYQTRMHELALQLETLDKCYRELHLQHLDVLTTLNVRISGEAQYIAENVRLSKGLNLLRSEFEATVTEKVAMMERNNVILIELEEYKVKAATAKTSEIEHLKHMLVSSEEVIDNLTCSREELEIMVTLLKGKLDEQRVQISLVNHELSKEILKTEELKNLSVHLKELKEKADAECLQAREKRQTIGPQESLRMAFIREQCETKVQDLRNQLFLSTKHREEILIKLQNALDEVENLKKSEASHMKRNEELSLKILELESDLHTVISEKRERIKACDEMKAELECSLISLDCCKEEKRSLEASLHDCVKERTRISDEFNSTKKQVQSSVSAPDSQEGFKGLVVNSKSFKSLKEDASYREAAHGVAIQACLSSKSLIEASGQAIVDQKDLNQLALINESFKAQSLKSSMNHLHKELERLKNENLGSLSKHENHFETPFQGLQRELLQLHKVNEQLGRIFPLFNQFFDSGNALERVLALELELAESLQAKKSNVHFQSSFLKQHSDEEAIFQSFRDINELIKEMLELKGRYAAVETELKEMHDRYSQLSLQFAEVEGEREKLVMTLKNARIPKNSSSYLYRSTSASLDDNL</sequence>
<dbReference type="OrthoDB" id="2018427at2759"/>
<feature type="coiled-coil region" evidence="1">
    <location>
        <begin position="336"/>
        <end position="367"/>
    </location>
</feature>
<feature type="coiled-coil region" evidence="1">
    <location>
        <begin position="854"/>
        <end position="940"/>
    </location>
</feature>
<feature type="coiled-coil region" evidence="1">
    <location>
        <begin position="659"/>
        <end position="707"/>
    </location>
</feature>
<evidence type="ECO:0000256" key="1">
    <source>
        <dbReference type="SAM" id="Coils"/>
    </source>
</evidence>
<proteinExistence type="predicted"/>
<feature type="coiled-coil region" evidence="1">
    <location>
        <begin position="1562"/>
        <end position="1589"/>
    </location>
</feature>
<dbReference type="PANTHER" id="PTHR34452">
    <property type="entry name" value="MYOSIN HEAVY CHAIN-RELATED PROTEIN"/>
    <property type="match status" value="1"/>
</dbReference>
<name>A0A7J7M327_9MAGN</name>
<feature type="coiled-coil region" evidence="1">
    <location>
        <begin position="1269"/>
        <end position="1317"/>
    </location>
</feature>
<feature type="coiled-coil region" evidence="1">
    <location>
        <begin position="1029"/>
        <end position="1115"/>
    </location>
</feature>
<dbReference type="Proteomes" id="UP000541444">
    <property type="component" value="Unassembled WGS sequence"/>
</dbReference>
<gene>
    <name evidence="3" type="ORF">GIB67_026102</name>
</gene>
<feature type="region of interest" description="Disordered" evidence="2">
    <location>
        <begin position="147"/>
        <end position="195"/>
    </location>
</feature>
<accession>A0A7J7M327</accession>
<feature type="coiled-coil region" evidence="1">
    <location>
        <begin position="1857"/>
        <end position="1891"/>
    </location>
</feature>
<keyword evidence="1" id="KW-0175">Coiled coil</keyword>
<evidence type="ECO:0008006" key="5">
    <source>
        <dbReference type="Google" id="ProtNLM"/>
    </source>
</evidence>
<protein>
    <recommendedName>
        <fullName evidence="5">C2 NT-type domain-containing protein</fullName>
    </recommendedName>
</protein>
<organism evidence="3 4">
    <name type="scientific">Kingdonia uniflora</name>
    <dbReference type="NCBI Taxonomy" id="39325"/>
    <lineage>
        <taxon>Eukaryota</taxon>
        <taxon>Viridiplantae</taxon>
        <taxon>Streptophyta</taxon>
        <taxon>Embryophyta</taxon>
        <taxon>Tracheophyta</taxon>
        <taxon>Spermatophyta</taxon>
        <taxon>Magnoliopsida</taxon>
        <taxon>Ranunculales</taxon>
        <taxon>Circaeasteraceae</taxon>
        <taxon>Kingdonia</taxon>
    </lineage>
</organism>
<feature type="region of interest" description="Disordered" evidence="2">
    <location>
        <begin position="91"/>
        <end position="118"/>
    </location>
</feature>
<keyword evidence="4" id="KW-1185">Reference proteome</keyword>
<comment type="caution">
    <text evidence="3">The sequence shown here is derived from an EMBL/GenBank/DDBJ whole genome shotgun (WGS) entry which is preliminary data.</text>
</comment>
<dbReference type="PANTHER" id="PTHR34452:SF1">
    <property type="entry name" value="SPORULATION-SPECIFIC PROTEIN"/>
    <property type="match status" value="1"/>
</dbReference>
<feature type="coiled-coil region" evidence="1">
    <location>
        <begin position="1144"/>
        <end position="1192"/>
    </location>
</feature>
<evidence type="ECO:0000256" key="2">
    <source>
        <dbReference type="SAM" id="MobiDB-lite"/>
    </source>
</evidence>
<evidence type="ECO:0000313" key="3">
    <source>
        <dbReference type="EMBL" id="KAF6149246.1"/>
    </source>
</evidence>
<feature type="compositionally biased region" description="Basic and acidic residues" evidence="2">
    <location>
        <begin position="163"/>
        <end position="176"/>
    </location>
</feature>
<reference evidence="3 4" key="1">
    <citation type="journal article" date="2020" name="IScience">
        <title>Genome Sequencing of the Endangered Kingdonia uniflora (Circaeasteraceae, Ranunculales) Reveals Potential Mechanisms of Evolutionary Specialization.</title>
        <authorList>
            <person name="Sun Y."/>
            <person name="Deng T."/>
            <person name="Zhang A."/>
            <person name="Moore M.J."/>
            <person name="Landis J.B."/>
            <person name="Lin N."/>
            <person name="Zhang H."/>
            <person name="Zhang X."/>
            <person name="Huang J."/>
            <person name="Zhang X."/>
            <person name="Sun H."/>
            <person name="Wang H."/>
        </authorList>
    </citation>
    <scope>NUCLEOTIDE SEQUENCE [LARGE SCALE GENOMIC DNA]</scope>
    <source>
        <strain evidence="3">TB1705</strain>
        <tissue evidence="3">Leaf</tissue>
    </source>
</reference>
<dbReference type="EMBL" id="JACGCM010001798">
    <property type="protein sequence ID" value="KAF6149246.1"/>
    <property type="molecule type" value="Genomic_DNA"/>
</dbReference>